<dbReference type="AlphaFoldDB" id="A0AA41H755"/>
<keyword evidence="3" id="KW-0378">Hydrolase</keyword>
<dbReference type="InterPro" id="IPR050164">
    <property type="entry name" value="Peptidase_C19"/>
</dbReference>
<dbReference type="GO" id="GO:0016579">
    <property type="term" value="P:protein deubiquitination"/>
    <property type="evidence" value="ECO:0007669"/>
    <property type="project" value="InterPro"/>
</dbReference>
<dbReference type="EMBL" id="JALJZU010000002">
    <property type="protein sequence ID" value="MCP2007767.1"/>
    <property type="molecule type" value="Genomic_DNA"/>
</dbReference>
<feature type="domain" description="USP" evidence="2">
    <location>
        <begin position="921"/>
        <end position="1227"/>
    </location>
</feature>
<feature type="compositionally biased region" description="Polar residues" evidence="1">
    <location>
        <begin position="427"/>
        <end position="439"/>
    </location>
</feature>
<dbReference type="GO" id="GO:0004843">
    <property type="term" value="F:cysteine-type deubiquitinase activity"/>
    <property type="evidence" value="ECO:0007669"/>
    <property type="project" value="InterPro"/>
</dbReference>
<evidence type="ECO:0000313" key="3">
    <source>
        <dbReference type="EMBL" id="MBV6323283.1"/>
    </source>
</evidence>
<evidence type="ECO:0000313" key="5">
    <source>
        <dbReference type="Proteomes" id="UP001155901"/>
    </source>
</evidence>
<dbReference type="PANTHER" id="PTHR24006">
    <property type="entry name" value="UBIQUITIN CARBOXYL-TERMINAL HYDROLASE"/>
    <property type="match status" value="1"/>
</dbReference>
<dbReference type="Proteomes" id="UP001162889">
    <property type="component" value="Unassembled WGS sequence"/>
</dbReference>
<reference evidence="4" key="2">
    <citation type="submission" date="2022-03" db="EMBL/GenBank/DDBJ databases">
        <title>Genome Encyclopedia of Bacteria and Archaea VI: Functional Genomics of Type Strains.</title>
        <authorList>
            <person name="Whitman W."/>
        </authorList>
    </citation>
    <scope>NUCLEOTIDE SEQUENCE</scope>
    <source>
        <strain evidence="4">HSC-15S17</strain>
    </source>
</reference>
<name>A0AA41H755_9BURK</name>
<accession>A0AA41H755</accession>
<dbReference type="RefSeq" id="WP_217943989.1">
    <property type="nucleotide sequence ID" value="NZ_JAHTGR010000011.1"/>
</dbReference>
<evidence type="ECO:0000256" key="1">
    <source>
        <dbReference type="SAM" id="MobiDB-lite"/>
    </source>
</evidence>
<dbReference type="InterPro" id="IPR028889">
    <property type="entry name" value="USP"/>
</dbReference>
<dbReference type="InterPro" id="IPR001394">
    <property type="entry name" value="Peptidase_C19_UCH"/>
</dbReference>
<dbReference type="EMBL" id="JAHTGR010000011">
    <property type="protein sequence ID" value="MBV6323283.1"/>
    <property type="molecule type" value="Genomic_DNA"/>
</dbReference>
<comment type="caution">
    <text evidence="3">The sequence shown here is derived from an EMBL/GenBank/DDBJ whole genome shotgun (WGS) entry which is preliminary data.</text>
</comment>
<feature type="compositionally biased region" description="Acidic residues" evidence="1">
    <location>
        <begin position="280"/>
        <end position="296"/>
    </location>
</feature>
<sequence>MPHSSDDERPTKKTKISPDEAPSDDMEEKYCPGSELTFPIPSTNAVQQLSWISTTLAVDRDITELPCSLSMKEDSPPPPFDLRLQLWNVQDLGGGPSRTAHSRSDPVIEAIARIIARADADVTAIIEVHRKGAVYSPKTSFGDPRPRNLIDLDWAIFVCVYHKELIRAFNIASPFERGLAPEKSAAIQTLLVRNGITWRKLVIQGKRAFNASKEISDVLSATLGNRELVAKCFNLRFEEVILKYIKKLDDFTAFQRRYLDAIEQAEKKRAYDLAAGLEGGDDDGLDDDDEIDDQDDFPALSESRAEPNPDIGSSMDVDSYPDRDNGIVGTELPADGSFRTIGTLGKLIEFWMENSADPEPFFRGFGLSSQALAALLNMIKAEMELSNPKTTEHLIGTAPCTMEVQNEDAMSDVLDHKEDQNDVGNPADNSLQPDSSAIKSSDQAVAAPIDHFGFNEINRIVKCLNGLGGATYASIPTLEEVTAACDAGNHHFYYTGGESYAFIYQTARCTRAATAPSDGHEEPRDFHFFDGFTGRAPGCASFMFGEATVDLIAHHPPAETSKNKGRTETRVREFNTLREVLGLQRKIERLCFYLADTNANTLGEASEYVPFTNDKFTNEQFLSMLSDDAEWWKKSLFAHAPTSHRSTQIRGSKSDKKLNKPATVEIEMGDLDHSNVVSLENPGHGSGSISNDIRRLIDSHTIVRTPSSRVDPVLLAAAVGAAINSFRRQQDNYNTRFKAFDKIVTVKGSDWARVTRQWIVPLLHAVSPSALTHQPKALLPEMQTKRIEKYCNIIGDSPIMNALCREIKKPSTAEKVGEKILHSDPKAAARILILQRIIKLMSDHSPCVVDYSVRLPATYGRMQSKVPTSPRQLGGNRSDDAPGIVPAFSLATVPVLSNVASNISQLDQMLDDTDGVSNGKTGICNVSNSCYLSAGLSLLASIVSYYNIFEPKPLDDSADIILLRGIVYKILTKVRGGILVQVPEIEELLKQLDSMKLLPKPAPGVGASAADAQQDPGEVIFRKLLGVFNKDTNEVHIKFTVIEDFTDAVLTDILDPPEGIGAVEAGTMRRRNNSDYNKEMMLELEMPLQIPLGGIQGIISQLSVGSEVTDVNVTVAGKAKRGSALRSFEFSDAPNAITIALKRAQSQKKDEREIGVPLQLLLGGVNYRLKTVIFHHGASLNSGHYTCKTYGLKGDVWQDRDDEKVGLGDIDSITSIKKGYMFAYEKIDAQA</sequence>
<reference evidence="3" key="1">
    <citation type="submission" date="2021-07" db="EMBL/GenBank/DDBJ databases">
        <title>Characterization of violacein-producing bacteria and related species.</title>
        <authorList>
            <person name="Wilson H.S."/>
            <person name="De Leon M.E."/>
        </authorList>
    </citation>
    <scope>NUCLEOTIDE SEQUENCE</scope>
    <source>
        <strain evidence="3">HSC-15S17</strain>
    </source>
</reference>
<gene>
    <name evidence="3" type="ORF">KVP70_20315</name>
    <name evidence="4" type="ORF">L1274_001460</name>
</gene>
<feature type="region of interest" description="Disordered" evidence="1">
    <location>
        <begin position="417"/>
        <end position="439"/>
    </location>
</feature>
<organism evidence="3 5">
    <name type="scientific">Duganella violaceipulchra</name>
    <dbReference type="NCBI Taxonomy" id="2849652"/>
    <lineage>
        <taxon>Bacteria</taxon>
        <taxon>Pseudomonadati</taxon>
        <taxon>Pseudomonadota</taxon>
        <taxon>Betaproteobacteria</taxon>
        <taxon>Burkholderiales</taxon>
        <taxon>Oxalobacteraceae</taxon>
        <taxon>Telluria group</taxon>
        <taxon>Duganella</taxon>
    </lineage>
</organism>
<evidence type="ECO:0000313" key="4">
    <source>
        <dbReference type="EMBL" id="MCP2007767.1"/>
    </source>
</evidence>
<feature type="region of interest" description="Disordered" evidence="1">
    <location>
        <begin position="280"/>
        <end position="320"/>
    </location>
</feature>
<dbReference type="GO" id="GO:0005829">
    <property type="term" value="C:cytosol"/>
    <property type="evidence" value="ECO:0007669"/>
    <property type="project" value="TreeGrafter"/>
</dbReference>
<dbReference type="Pfam" id="PF00443">
    <property type="entry name" value="UCH"/>
    <property type="match status" value="1"/>
</dbReference>
<dbReference type="CDD" id="cd02257">
    <property type="entry name" value="Peptidase_C19"/>
    <property type="match status" value="1"/>
</dbReference>
<proteinExistence type="predicted"/>
<evidence type="ECO:0000313" key="6">
    <source>
        <dbReference type="Proteomes" id="UP001162889"/>
    </source>
</evidence>
<evidence type="ECO:0000259" key="2">
    <source>
        <dbReference type="PROSITE" id="PS50235"/>
    </source>
</evidence>
<dbReference type="Proteomes" id="UP001155901">
    <property type="component" value="Unassembled WGS sequence"/>
</dbReference>
<feature type="region of interest" description="Disordered" evidence="1">
    <location>
        <begin position="1"/>
        <end position="30"/>
    </location>
</feature>
<dbReference type="PROSITE" id="PS50235">
    <property type="entry name" value="USP_3"/>
    <property type="match status" value="1"/>
</dbReference>
<protein>
    <submittedName>
        <fullName evidence="3">Ubiquitin carboxyl-terminal hydrolase</fullName>
    </submittedName>
</protein>
<keyword evidence="6" id="KW-1185">Reference proteome</keyword>
<feature type="compositionally biased region" description="Basic and acidic residues" evidence="1">
    <location>
        <begin position="1"/>
        <end position="11"/>
    </location>
</feature>